<evidence type="ECO:0000256" key="5">
    <source>
        <dbReference type="ARBA" id="ARBA00023306"/>
    </source>
</evidence>
<feature type="region of interest" description="Disordered" evidence="7">
    <location>
        <begin position="808"/>
        <end position="857"/>
    </location>
</feature>
<dbReference type="HOGENOM" id="CLU_000655_0_0_1"/>
<protein>
    <recommendedName>
        <fullName evidence="6">Sister chromatid cohesion protein</fullName>
    </recommendedName>
</protein>
<proteinExistence type="inferred from homology"/>
<evidence type="ECO:0000256" key="1">
    <source>
        <dbReference type="ARBA" id="ARBA00004123"/>
    </source>
</evidence>
<feature type="region of interest" description="Disordered" evidence="7">
    <location>
        <begin position="1385"/>
        <end position="1407"/>
    </location>
</feature>
<dbReference type="GeneID" id="27418059"/>
<feature type="region of interest" description="Disordered" evidence="7">
    <location>
        <begin position="1033"/>
        <end position="1110"/>
    </location>
</feature>
<feature type="compositionally biased region" description="Low complexity" evidence="7">
    <location>
        <begin position="495"/>
        <end position="524"/>
    </location>
</feature>
<dbReference type="Gene3D" id="1.25.10.10">
    <property type="entry name" value="Leucine-rich Repeat Variant"/>
    <property type="match status" value="1"/>
</dbReference>
<feature type="domain" description="Sister chromatid cohesion C-terminal" evidence="8">
    <location>
        <begin position="2294"/>
        <end position="2478"/>
    </location>
</feature>
<evidence type="ECO:0000256" key="4">
    <source>
        <dbReference type="ARBA" id="ARBA00023242"/>
    </source>
</evidence>
<dbReference type="GO" id="GO:0140588">
    <property type="term" value="P:chromatin looping"/>
    <property type="evidence" value="ECO:0007669"/>
    <property type="project" value="InterPro"/>
</dbReference>
<dbReference type="SUPFAM" id="SSF48371">
    <property type="entry name" value="ARM repeat"/>
    <property type="match status" value="1"/>
</dbReference>
<feature type="compositionally biased region" description="Basic residues" evidence="7">
    <location>
        <begin position="1053"/>
        <end position="1062"/>
    </location>
</feature>
<dbReference type="Pfam" id="PF12830">
    <property type="entry name" value="Nipped-B_C"/>
    <property type="match status" value="1"/>
</dbReference>
<dbReference type="GO" id="GO:0061775">
    <property type="term" value="F:cohesin loader activity"/>
    <property type="evidence" value="ECO:0007669"/>
    <property type="project" value="InterPro"/>
</dbReference>
<feature type="compositionally biased region" description="Polar residues" evidence="7">
    <location>
        <begin position="2576"/>
        <end position="2587"/>
    </location>
</feature>
<evidence type="ECO:0000256" key="3">
    <source>
        <dbReference type="ARBA" id="ARBA00022737"/>
    </source>
</evidence>
<dbReference type="GO" id="GO:1990414">
    <property type="term" value="P:replication-born double-strand break repair via sister chromatid exchange"/>
    <property type="evidence" value="ECO:0007669"/>
    <property type="project" value="TreeGrafter"/>
</dbReference>
<dbReference type="OrthoDB" id="418242at2759"/>
<keyword evidence="3 6" id="KW-0677">Repeat</keyword>
<keyword evidence="4 6" id="KW-0539">Nucleus</keyword>
<dbReference type="RefSeq" id="XP_016293164.1">
    <property type="nucleotide sequence ID" value="XM_016435439.1"/>
</dbReference>
<dbReference type="GO" id="GO:0090694">
    <property type="term" value="C:Scc2-Scc4 cohesin loading complex"/>
    <property type="evidence" value="ECO:0007669"/>
    <property type="project" value="TreeGrafter"/>
</dbReference>
<dbReference type="InterPro" id="IPR033031">
    <property type="entry name" value="Scc2/Nipped-B"/>
</dbReference>
<feature type="compositionally biased region" description="Low complexity" evidence="7">
    <location>
        <begin position="24"/>
        <end position="58"/>
    </location>
</feature>
<dbReference type="InterPro" id="IPR026003">
    <property type="entry name" value="Cohesin_HEAT"/>
</dbReference>
<dbReference type="GO" id="GO:0034087">
    <property type="term" value="P:establishment of mitotic sister chromatid cohesion"/>
    <property type="evidence" value="ECO:0007669"/>
    <property type="project" value="TreeGrafter"/>
</dbReference>
<dbReference type="GO" id="GO:0071169">
    <property type="term" value="P:establishment of protein localization to chromatin"/>
    <property type="evidence" value="ECO:0007669"/>
    <property type="project" value="TreeGrafter"/>
</dbReference>
<feature type="compositionally biased region" description="Polar residues" evidence="7">
    <location>
        <begin position="250"/>
        <end position="264"/>
    </location>
</feature>
<feature type="region of interest" description="Disordered" evidence="7">
    <location>
        <begin position="662"/>
        <end position="693"/>
    </location>
</feature>
<feature type="region of interest" description="Disordered" evidence="7">
    <location>
        <begin position="303"/>
        <end position="326"/>
    </location>
</feature>
<feature type="compositionally biased region" description="Low complexity" evidence="7">
    <location>
        <begin position="385"/>
        <end position="397"/>
    </location>
</feature>
<evidence type="ECO:0000313" key="10">
    <source>
        <dbReference type="Proteomes" id="UP000019377"/>
    </source>
</evidence>
<comment type="similarity">
    <text evidence="2 6">Belongs to the SCC2/Nipped-B family.</text>
</comment>
<feature type="compositionally biased region" description="Polar residues" evidence="7">
    <location>
        <begin position="373"/>
        <end position="384"/>
    </location>
</feature>
<dbReference type="OMA" id="GFIFRAH"/>
<feature type="compositionally biased region" description="Polar residues" evidence="7">
    <location>
        <begin position="684"/>
        <end position="693"/>
    </location>
</feature>
<feature type="compositionally biased region" description="Acidic residues" evidence="7">
    <location>
        <begin position="1394"/>
        <end position="1405"/>
    </location>
</feature>
<feature type="region of interest" description="Disordered" evidence="7">
    <location>
        <begin position="2567"/>
        <end position="2606"/>
    </location>
</feature>
<dbReference type="STRING" id="1365824.V5ESN0"/>
<reference evidence="10" key="1">
    <citation type="journal article" date="2013" name="Genome Announc.">
        <title>Draft genome sequence of Pseudozyma brasiliensis sp. nov. strain GHG001, a high producer of endo-1,4-xylanase isolated from an insect pest of sugarcane.</title>
        <authorList>
            <person name="Oliveira J.V.D.C."/>
            <person name="dos Santos R.A.C."/>
            <person name="Borges T.A."/>
            <person name="Riano-Pachon D.M."/>
            <person name="Goldman G.H."/>
        </authorList>
    </citation>
    <scope>NUCLEOTIDE SEQUENCE [LARGE SCALE GENOMIC DNA]</scope>
    <source>
        <strain evidence="10">GHG001</strain>
    </source>
</reference>
<sequence length="2719" mass="294618">MNGQNGWYAGQQPSYPAYNAPARQQQQQQQQQHPPQQQFLQLHQQHQQSSQSQLYPQQTSPGYRNGHAAAMAPSPYAGMNGMDHSPRYQSGAGPSQAASLPGSGTYPPSSHGGRHPSQVPQHSPTASFNPNTMSRESAGFHFGNIQLHNVGPHPHGNPQHLRPQPQQHHHQQHQQRQPQQHYNGGYMAASAASPLQRQSMDPGNVTSPVEQRFQSSAGPSQYQQHHALALAPPSNTVSNHTTPRHDLQPQHASSYESPYAPSTGTRERLAMSQSPMSDMFHSGGQPVGKTFNLMAGLETPTPNAQFRRVSGQDHFNDDLSGSPVPSMQAADLALSNQWNKALSSSGQQVSSWPAAQRDTQNAAPISSLASWNQSKPYSNVQPNQASSHAAAHPPRSSIESSSQLPSNTRRADFLDTPAAPIYASNRSAAQSGPRPASLPTGSSSLDMAWGASPAHASGSSRVPNSGQSMGSSHHMPQLTEPGSPSLSVARKHSSTSRQYPQPSSQSLSSSSAPSTLDSAMSSSPHIAQLNHTATFPPPPPSPSAHPTAKAKPIAVKLKPNSILTSDLGSAAAVGPPRHSLSAPGPVIGTAPLPQYASPSQIFARPPPAATGSAAMSAPSPAFSVGTFAMQTSAEEPQTPPLRASQTLSVQESPDPLNFLSPNGHFSLWQHPSTSSSSLPPQPSFINGTSHQGLASQYHNQDSMVTTRASDYATAPVKRKDSPAADKPKKKRVKKLKDERAAPAPTFNLQVPESPVGSSQGGLVAAQPKPLKLKKNNKKKALVVVKYDDDDDDDDMHMLPEVTVDIPMHDVDDYGSHPGFRSQASMPFDERSSQNESVKRKKKKKNKQDRKSLSDLMNQIVEDSDSGIDAEGSEWEGLDMIDTLEAGPVPEGPKSLAKMSNGPVKSSQRKVPIAKLCGLIEDLFEADDALPDRDSLHEILPGQSLSSAADPFFEIIESPAVSGGGARSVLVLRTAALQKLIKLIVLCSRPHNEIATMSGKPQPATHPSLGTIPAPDVIRLLSILERVVRVGENLDPFPSQTNRALASEPASPTKQKKKGRKDRGKSSSKTPEPSRSPDHFLDADADERGANTPKEGDQAEDGPAQVAQKMGSVDEELEQLNATFAVMDRALLAAECSLAMLTGDVLPKQILSEDHIRSSFDAVKVSLDKVILPFIEACSGSAATAPHANLVLLMDVLAPQKARKKKAATAHGDESTSSSTGILCRNTLSDLFAHLRSALFLVQRMVRMPSLSLSDSIVISAVYLALGPFFVLEPEATGGGGASSETAKASARGRSALQSLGGTNSMKTLRLPALNLLRSIFAKAPDQRQWMIEEILTSLTKLTDMKKNRRQYSLRNGKGIHSINALLLQLIQAASHGVASYARSAADRLSRGNDDQDEAEDRDDADPERTKTLEVVIEAYNATSEPDSNHARETEIAIWKRGLEGAHASARSIAGYLMQRIGQNKVAKSSQEMSHAYVIESLIQDLLSALYLPEWPAAALMLSAFCRVFGTYLEDPKSHPDAKGVALEQLSLVAARLRQSQLQLQPADVDTPASPTNEPSQSTSTSEPGSPSKRRKWTSWDFLSMLRALREGDRTAIREYVRAYKFIHQFLAKSSSEDLSTEGALEFLMVQAEGDLANAWAKAEEDMIALHNSEDDSAVPIAKLQHFREELDAAMVTLSGLDSAVSDAALDVFTADDKMLDKAMDFSERALIASSSMISYSTLRDLLVEGLNNPLIANRSKALRGIDRIAQIDPDLLDEESMRSAIEVRLRDSSNAVRDSAVALFGSYLLRKPQHIPTYYKQVAARVLDTGLSVRKRMVRLLKSLFEATDDPKIRIDACARIVRCINDEDTVVQDMAALTIGEMWLDMDIDTRRLGARRKASPLRSDVAAVQPAGLSPSRDGSVEGALKAEEKVVALDMDPDSSEETEADRKVADTIETIMAVADVIKERPSPLEEVFRRLFKDKSEGEAAELHAKLQKLGDSMIDSLVESSGASSIDTVKRIRIVQLLVSTNPAILTISKAKLLLPYLKAAQTGEEVQIMDLLLRIFRSCLPHMPKTALAFADSLEKSLRPLVNRPPPKAGLHLLQELIACYCAVITTHTHNFRLLIQTLKACFTRVQQMRQLALRGQKIEDNKAWSTLMSLTASLCEHADFDEIRRKYPETAPEIDALSKRPLIDVVSEALLDIHKSGSEAVRSVALQNLGFIFRAHPTLMTRQSLSNMMDDIFASGSLQDRATLLKIILDFLSADSARRNPDNAVVTAGTGRRKPENPDAGSVDMTILVGNTETFADTGVGSAMMQRYSEDVLKATLEVSNPPLQRTAIDILRYTVMQGLSHPIQCVPYLVSLETLEDRKLRSRAMELHSHLASKHASLVHARFLDTARSAFRFQLQLSGAQALRGFRVENMPTAVLGAWYSLLRDRRATRLDFLKQIVKALDVNTAASDCSLDEVLFARFMADNLATLDYKTMEELFIVIGELRSILAVSGMQVLYMMQPHLPKQDALTVSAMTDSLDGMRTPPPPGVGFAGNDLISPFGMSRNPWLSGEWQLQLASDAPPPFADTVDPTQIFGLPQPMAASGNESAQNSNDPSTAAGASRGQEEGAAGSKAQVDPVTVAKMSVIAGTTLLLRNHLKQLYGLSEARCAKFNPSKKQSAGADKPATMRALSDPMQAALDLSVMPFGQDEVKSEEDAQKQIVAYAAMVENEGTMMEPEDPDAYDDLAL</sequence>
<feature type="compositionally biased region" description="Basic residues" evidence="7">
    <location>
        <begin position="838"/>
        <end position="847"/>
    </location>
</feature>
<dbReference type="InterPro" id="IPR016024">
    <property type="entry name" value="ARM-type_fold"/>
</dbReference>
<dbReference type="Proteomes" id="UP000019377">
    <property type="component" value="Unassembled WGS sequence"/>
</dbReference>
<dbReference type="Pfam" id="PF12765">
    <property type="entry name" value="Cohesin_HEAT"/>
    <property type="match status" value="1"/>
</dbReference>
<feature type="region of interest" description="Disordered" evidence="7">
    <location>
        <begin position="1"/>
        <end position="264"/>
    </location>
</feature>
<evidence type="ECO:0000259" key="8">
    <source>
        <dbReference type="Pfam" id="PF12830"/>
    </source>
</evidence>
<evidence type="ECO:0000313" key="9">
    <source>
        <dbReference type="EMBL" id="EST08175.1"/>
    </source>
</evidence>
<feature type="region of interest" description="Disordered" evidence="7">
    <location>
        <begin position="373"/>
        <end position="410"/>
    </location>
</feature>
<feature type="compositionally biased region" description="Polar residues" evidence="7">
    <location>
        <begin position="398"/>
        <end position="408"/>
    </location>
</feature>
<dbReference type="InterPro" id="IPR011989">
    <property type="entry name" value="ARM-like"/>
</dbReference>
<dbReference type="GO" id="GO:0010468">
    <property type="term" value="P:regulation of gene expression"/>
    <property type="evidence" value="ECO:0007669"/>
    <property type="project" value="InterPro"/>
</dbReference>
<keyword evidence="5 6" id="KW-0131">Cell cycle</keyword>
<evidence type="ECO:0000256" key="7">
    <source>
        <dbReference type="SAM" id="MobiDB-lite"/>
    </source>
</evidence>
<evidence type="ECO:0000256" key="2">
    <source>
        <dbReference type="ARBA" id="ARBA00009252"/>
    </source>
</evidence>
<feature type="region of interest" description="Disordered" evidence="7">
    <location>
        <begin position="1543"/>
        <end position="1574"/>
    </location>
</feature>
<feature type="compositionally biased region" description="Polar residues" evidence="7">
    <location>
        <begin position="1552"/>
        <end position="1568"/>
    </location>
</feature>
<dbReference type="PANTHER" id="PTHR21704:SF18">
    <property type="entry name" value="NIPPED-B-LIKE PROTEIN"/>
    <property type="match status" value="1"/>
</dbReference>
<feature type="compositionally biased region" description="Basic and acidic residues" evidence="7">
    <location>
        <begin position="1074"/>
        <end position="1096"/>
    </location>
</feature>
<accession>V5ESN0</accession>
<dbReference type="InterPro" id="IPR024986">
    <property type="entry name" value="Nipped-B_C"/>
</dbReference>
<comment type="subcellular location">
    <subcellularLocation>
        <location evidence="1 6">Nucleus</location>
    </subcellularLocation>
</comment>
<feature type="compositionally biased region" description="Polar residues" evidence="7">
    <location>
        <begin position="118"/>
        <end position="135"/>
    </location>
</feature>
<feature type="region of interest" description="Disordered" evidence="7">
    <location>
        <begin position="424"/>
        <end position="550"/>
    </location>
</feature>
<name>V5ESN0_KALBG</name>
<dbReference type="GO" id="GO:0003682">
    <property type="term" value="F:chromatin binding"/>
    <property type="evidence" value="ECO:0007669"/>
    <property type="project" value="TreeGrafter"/>
</dbReference>
<dbReference type="eggNOG" id="KOG1020">
    <property type="taxonomic scope" value="Eukaryota"/>
</dbReference>
<dbReference type="CDD" id="cd23958">
    <property type="entry name" value="SCC2"/>
    <property type="match status" value="1"/>
</dbReference>
<gene>
    <name evidence="9" type="ORF">PSEUBRA_SCAF18g04741</name>
</gene>
<feature type="compositionally biased region" description="Polar residues" evidence="7">
    <location>
        <begin position="457"/>
        <end position="471"/>
    </location>
</feature>
<dbReference type="EMBL" id="KI545860">
    <property type="protein sequence ID" value="EST08175.1"/>
    <property type="molecule type" value="Genomic_DNA"/>
</dbReference>
<feature type="compositionally biased region" description="Polar residues" evidence="7">
    <location>
        <begin position="193"/>
        <end position="224"/>
    </location>
</feature>
<feature type="region of interest" description="Disordered" evidence="7">
    <location>
        <begin position="708"/>
        <end position="762"/>
    </location>
</feature>
<evidence type="ECO:0000256" key="6">
    <source>
        <dbReference type="RuleBase" id="RU364107"/>
    </source>
</evidence>
<feature type="compositionally biased region" description="Basic and acidic residues" evidence="7">
    <location>
        <begin position="717"/>
        <end position="726"/>
    </location>
</feature>
<dbReference type="PANTHER" id="PTHR21704">
    <property type="entry name" value="NIPPED-B-LIKE PROTEIN DELANGIN SCC2-RELATED"/>
    <property type="match status" value="1"/>
</dbReference>
<keyword evidence="10" id="KW-1185">Reference proteome</keyword>
<organism evidence="9 10">
    <name type="scientific">Kalmanozyma brasiliensis (strain GHG001)</name>
    <name type="common">Yeast</name>
    <name type="synonym">Pseudozyma brasiliensis</name>
    <dbReference type="NCBI Taxonomy" id="1365824"/>
    <lineage>
        <taxon>Eukaryota</taxon>
        <taxon>Fungi</taxon>
        <taxon>Dikarya</taxon>
        <taxon>Basidiomycota</taxon>
        <taxon>Ustilaginomycotina</taxon>
        <taxon>Ustilaginomycetes</taxon>
        <taxon>Ustilaginales</taxon>
        <taxon>Ustilaginaceae</taxon>
        <taxon>Kalmanozyma</taxon>
    </lineage>
</organism>